<gene>
    <name evidence="3" type="ORF">GCM10023187_17480</name>
</gene>
<feature type="domain" description="FAS1" evidence="2">
    <location>
        <begin position="32"/>
        <end position="166"/>
    </location>
</feature>
<keyword evidence="1" id="KW-0732">Signal</keyword>
<dbReference type="RefSeq" id="WP_345266060.1">
    <property type="nucleotide sequence ID" value="NZ_BAABHB010000003.1"/>
</dbReference>
<evidence type="ECO:0000256" key="1">
    <source>
        <dbReference type="SAM" id="SignalP"/>
    </source>
</evidence>
<dbReference type="EMBL" id="BAABHB010000003">
    <property type="protein sequence ID" value="GAA4402416.1"/>
    <property type="molecule type" value="Genomic_DNA"/>
</dbReference>
<protein>
    <recommendedName>
        <fullName evidence="2">FAS1 domain-containing protein</fullName>
    </recommendedName>
</protein>
<dbReference type="InterPro" id="IPR000782">
    <property type="entry name" value="FAS1_domain"/>
</dbReference>
<evidence type="ECO:0000313" key="4">
    <source>
        <dbReference type="Proteomes" id="UP001500936"/>
    </source>
</evidence>
<dbReference type="Pfam" id="PF02469">
    <property type="entry name" value="Fasciclin"/>
    <property type="match status" value="2"/>
</dbReference>
<dbReference type="Proteomes" id="UP001500936">
    <property type="component" value="Unassembled WGS sequence"/>
</dbReference>
<dbReference type="PROSITE" id="PS51257">
    <property type="entry name" value="PROKAR_LIPOPROTEIN"/>
    <property type="match status" value="1"/>
</dbReference>
<dbReference type="SUPFAM" id="SSF82153">
    <property type="entry name" value="FAS1 domain"/>
    <property type="match status" value="2"/>
</dbReference>
<dbReference type="InterPro" id="IPR050904">
    <property type="entry name" value="Adhesion/Biosynth-related"/>
</dbReference>
<dbReference type="PANTHER" id="PTHR10900:SF77">
    <property type="entry name" value="FI19380P1"/>
    <property type="match status" value="1"/>
</dbReference>
<comment type="caution">
    <text evidence="3">The sequence shown here is derived from an EMBL/GenBank/DDBJ whole genome shotgun (WGS) entry which is preliminary data.</text>
</comment>
<feature type="domain" description="FAS1" evidence="2">
    <location>
        <begin position="170"/>
        <end position="311"/>
    </location>
</feature>
<dbReference type="PANTHER" id="PTHR10900">
    <property type="entry name" value="PERIOSTIN-RELATED"/>
    <property type="match status" value="1"/>
</dbReference>
<evidence type="ECO:0000259" key="2">
    <source>
        <dbReference type="PROSITE" id="PS50213"/>
    </source>
</evidence>
<evidence type="ECO:0000313" key="3">
    <source>
        <dbReference type="EMBL" id="GAA4402416.1"/>
    </source>
</evidence>
<sequence>MLLSSTRSRQLSVLTLLMLLLTGCQPTDNAQPKTIADIILENNEFTLLRTAMLHGGMADALKGANLTLFAPNDAAFRASGLADPAAVTALPADSVRRLIQYHVLGGRIMSTDVNLPGGTNQGVVTAGGATVFLLKNNDQLFLNGVKISQADRVAANGTLHVIDRVLNPSSGNLLTTAKARGLNLLVAAALRASSTNPALLSALTGADVQITLFAPSDAALRAAGYTESSISTANPQTLAGLLSYHALPGVYFASQFPSGQLNTLLSNNRVTVTTLTNAVFVRGNRNPTSIPVRTADIVSNNGVIHIIDQVLLP</sequence>
<feature type="chain" id="PRO_5045435084" description="FAS1 domain-containing protein" evidence="1">
    <location>
        <begin position="31"/>
        <end position="313"/>
    </location>
</feature>
<organism evidence="3 4">
    <name type="scientific">Nibrella viscosa</name>
    <dbReference type="NCBI Taxonomy" id="1084524"/>
    <lineage>
        <taxon>Bacteria</taxon>
        <taxon>Pseudomonadati</taxon>
        <taxon>Bacteroidota</taxon>
        <taxon>Cytophagia</taxon>
        <taxon>Cytophagales</taxon>
        <taxon>Spirosomataceae</taxon>
        <taxon>Nibrella</taxon>
    </lineage>
</organism>
<reference evidence="4" key="1">
    <citation type="journal article" date="2019" name="Int. J. Syst. Evol. Microbiol.">
        <title>The Global Catalogue of Microorganisms (GCM) 10K type strain sequencing project: providing services to taxonomists for standard genome sequencing and annotation.</title>
        <authorList>
            <consortium name="The Broad Institute Genomics Platform"/>
            <consortium name="The Broad Institute Genome Sequencing Center for Infectious Disease"/>
            <person name="Wu L."/>
            <person name="Ma J."/>
        </authorList>
    </citation>
    <scope>NUCLEOTIDE SEQUENCE [LARGE SCALE GENOMIC DNA]</scope>
    <source>
        <strain evidence="4">JCM 17925</strain>
    </source>
</reference>
<proteinExistence type="predicted"/>
<feature type="signal peptide" evidence="1">
    <location>
        <begin position="1"/>
        <end position="30"/>
    </location>
</feature>
<keyword evidence="4" id="KW-1185">Reference proteome</keyword>
<dbReference type="Gene3D" id="2.30.180.10">
    <property type="entry name" value="FAS1 domain"/>
    <property type="match status" value="2"/>
</dbReference>
<dbReference type="InterPro" id="IPR036378">
    <property type="entry name" value="FAS1_dom_sf"/>
</dbReference>
<dbReference type="SMART" id="SM00554">
    <property type="entry name" value="FAS1"/>
    <property type="match status" value="2"/>
</dbReference>
<name>A0ABP8K9P8_9BACT</name>
<accession>A0ABP8K9P8</accession>
<dbReference type="PROSITE" id="PS50213">
    <property type="entry name" value="FAS1"/>
    <property type="match status" value="2"/>
</dbReference>